<evidence type="ECO:0000256" key="1">
    <source>
        <dbReference type="SAM" id="Phobius"/>
    </source>
</evidence>
<dbReference type="Proteomes" id="UP000549009">
    <property type="component" value="Unassembled WGS sequence"/>
</dbReference>
<keyword evidence="1" id="KW-0812">Transmembrane</keyword>
<sequence length="179" mass="17885">MRWIGGVDRALVGVGATPVERGVGYGTGAAGAGIAVAGLPAGLAPWAYGLVALVAFDLFGGAAVNATATAKRQFHAPHRTTRHHLAFVAAHGQPFLLALAVPALAWSTAAAVYALALAGAVAVTAAPAAARRPAAFGVTVLAIAATPTTPPEVAWLAPVLYVKLLLGHLLPEDAPESHG</sequence>
<protein>
    <submittedName>
        <fullName evidence="2">Uncharacterized protein</fullName>
    </submittedName>
</protein>
<gene>
    <name evidence="2" type="ORF">FHS40_002850</name>
</gene>
<dbReference type="RefSeq" id="WP_212669195.1">
    <property type="nucleotide sequence ID" value="NZ_BMSQ01000005.1"/>
</dbReference>
<dbReference type="EMBL" id="JACHJD010000004">
    <property type="protein sequence ID" value="MBB5103788.1"/>
    <property type="molecule type" value="Genomic_DNA"/>
</dbReference>
<feature type="transmembrane region" description="Helical" evidence="1">
    <location>
        <begin position="46"/>
        <end position="64"/>
    </location>
</feature>
<evidence type="ECO:0000313" key="2">
    <source>
        <dbReference type="EMBL" id="MBB5103788.1"/>
    </source>
</evidence>
<name>A0A7W8ASK8_STRST</name>
<dbReference type="AlphaFoldDB" id="A0A7W8ASK8"/>
<feature type="transmembrane region" description="Helical" evidence="1">
    <location>
        <begin position="111"/>
        <end position="130"/>
    </location>
</feature>
<feature type="transmembrane region" description="Helical" evidence="1">
    <location>
        <begin position="85"/>
        <end position="105"/>
    </location>
</feature>
<accession>A0A7W8ASK8</accession>
<organism evidence="2 3">
    <name type="scientific">Streptomyces spectabilis</name>
    <dbReference type="NCBI Taxonomy" id="68270"/>
    <lineage>
        <taxon>Bacteria</taxon>
        <taxon>Bacillati</taxon>
        <taxon>Actinomycetota</taxon>
        <taxon>Actinomycetes</taxon>
        <taxon>Kitasatosporales</taxon>
        <taxon>Streptomycetaceae</taxon>
        <taxon>Streptomyces</taxon>
    </lineage>
</organism>
<proteinExistence type="predicted"/>
<keyword evidence="3" id="KW-1185">Reference proteome</keyword>
<reference evidence="2 3" key="1">
    <citation type="submission" date="2020-08" db="EMBL/GenBank/DDBJ databases">
        <title>Genomic Encyclopedia of Type Strains, Phase III (KMG-III): the genomes of soil and plant-associated and newly described type strains.</title>
        <authorList>
            <person name="Whitman W."/>
        </authorList>
    </citation>
    <scope>NUCLEOTIDE SEQUENCE [LARGE SCALE GENOMIC DNA]</scope>
    <source>
        <strain evidence="2 3">CECT 3146</strain>
    </source>
</reference>
<keyword evidence="1" id="KW-0472">Membrane</keyword>
<keyword evidence="1" id="KW-1133">Transmembrane helix</keyword>
<comment type="caution">
    <text evidence="2">The sequence shown here is derived from an EMBL/GenBank/DDBJ whole genome shotgun (WGS) entry which is preliminary data.</text>
</comment>
<evidence type="ECO:0000313" key="3">
    <source>
        <dbReference type="Proteomes" id="UP000549009"/>
    </source>
</evidence>